<dbReference type="HOGENOM" id="CLU_2512459_0_0_1"/>
<sequence length="85" mass="9147">MNPCSCNCCSGNCNNCSCGSCANALLHLDNRNVLLHSLCANSNRTFLSSPDSQKSRGCLQLKNLSIVSNSTDRTDRGAIEMAYDN</sequence>
<evidence type="ECO:0000313" key="2">
    <source>
        <dbReference type="Proteomes" id="UP000002497"/>
    </source>
</evidence>
<dbReference type="EMBL" id="GL636495">
    <property type="protein sequence ID" value="EFW16948.1"/>
    <property type="molecule type" value="Genomic_DNA"/>
</dbReference>
<reference evidence="2" key="2">
    <citation type="submission" date="2010-03" db="EMBL/GenBank/DDBJ databases">
        <title>The genome sequence of Coccidioides posadasii strain Silveira.</title>
        <authorList>
            <consortium name="The Broad Institute Genome Sequencing Center for Infectious Disease"/>
            <person name="Neafsey D."/>
            <person name="Orbach M."/>
            <person name="Henn M.R."/>
            <person name="Cole G.T."/>
            <person name="Galgiani J."/>
            <person name="Gardner M.J."/>
            <person name="Kirkland T.N."/>
            <person name="Taylor J.W."/>
            <person name="Young S.K."/>
            <person name="Zeng Q."/>
            <person name="Koehrsen M."/>
            <person name="Alvarado L."/>
            <person name="Berlin A."/>
            <person name="Borenstein D."/>
            <person name="Chapman S.B."/>
            <person name="Chen Z."/>
            <person name="Engels R."/>
            <person name="Freedman E."/>
            <person name="Gellesch M."/>
            <person name="Goldberg J."/>
            <person name="Griggs A."/>
            <person name="Gujja S."/>
            <person name="Heilman E."/>
            <person name="Heiman D."/>
            <person name="Howarth C."/>
            <person name="Jen D."/>
            <person name="Larson L."/>
            <person name="Mehta T."/>
            <person name="Neiman D."/>
            <person name="Park D."/>
            <person name="Pearson M."/>
            <person name="Richards J."/>
            <person name="Roberts A."/>
            <person name="Saif S."/>
            <person name="Shea T."/>
            <person name="Shenoy N."/>
            <person name="Sisk P."/>
            <person name="Stolte C."/>
            <person name="Sykes S."/>
            <person name="Walk T."/>
            <person name="White J."/>
            <person name="Yandava C."/>
            <person name="Haas B."/>
            <person name="Nusbaum C."/>
            <person name="Birren B."/>
        </authorList>
    </citation>
    <scope>NUCLEOTIDE SEQUENCE [LARGE SCALE GENOMIC DNA]</scope>
    <source>
        <strain evidence="2">RMSCC 757 / Silveira</strain>
    </source>
</reference>
<protein>
    <submittedName>
        <fullName evidence="1">Uncharacterized protein</fullName>
    </submittedName>
</protein>
<dbReference type="AlphaFoldDB" id="E9D8R4"/>
<proteinExistence type="predicted"/>
<dbReference type="Proteomes" id="UP000002497">
    <property type="component" value="Unassembled WGS sequence"/>
</dbReference>
<organism evidence="2">
    <name type="scientific">Coccidioides posadasii (strain RMSCC 757 / Silveira)</name>
    <name type="common">Valley fever fungus</name>
    <dbReference type="NCBI Taxonomy" id="443226"/>
    <lineage>
        <taxon>Eukaryota</taxon>
        <taxon>Fungi</taxon>
        <taxon>Dikarya</taxon>
        <taxon>Ascomycota</taxon>
        <taxon>Pezizomycotina</taxon>
        <taxon>Eurotiomycetes</taxon>
        <taxon>Eurotiomycetidae</taxon>
        <taxon>Onygenales</taxon>
        <taxon>Onygenaceae</taxon>
        <taxon>Coccidioides</taxon>
    </lineage>
</organism>
<accession>E9D8R4</accession>
<gene>
    <name evidence="1" type="ORF">CPSG_06216</name>
</gene>
<evidence type="ECO:0000313" key="1">
    <source>
        <dbReference type="EMBL" id="EFW16948.1"/>
    </source>
</evidence>
<reference evidence="2" key="1">
    <citation type="journal article" date="2010" name="Genome Res.">
        <title>Population genomic sequencing of Coccidioides fungi reveals recent hybridization and transposon control.</title>
        <authorList>
            <person name="Neafsey D.E."/>
            <person name="Barker B.M."/>
            <person name="Sharpton T.J."/>
            <person name="Stajich J.E."/>
            <person name="Park D.J."/>
            <person name="Whiston E."/>
            <person name="Hung C.-Y."/>
            <person name="McMahan C."/>
            <person name="White J."/>
            <person name="Sykes S."/>
            <person name="Heiman D."/>
            <person name="Young S."/>
            <person name="Zeng Q."/>
            <person name="Abouelleil A."/>
            <person name="Aftuck L."/>
            <person name="Bessette D."/>
            <person name="Brown A."/>
            <person name="FitzGerald M."/>
            <person name="Lui A."/>
            <person name="Macdonald J.P."/>
            <person name="Priest M."/>
            <person name="Orbach M.J."/>
            <person name="Galgiani J.N."/>
            <person name="Kirkland T.N."/>
            <person name="Cole G.T."/>
            <person name="Birren B.W."/>
            <person name="Henn M.R."/>
            <person name="Taylor J.W."/>
            <person name="Rounsley S.D."/>
        </authorList>
    </citation>
    <scope>NUCLEOTIDE SEQUENCE [LARGE SCALE GENOMIC DNA]</scope>
    <source>
        <strain evidence="2">RMSCC 757 / Silveira</strain>
    </source>
</reference>
<keyword evidence="2" id="KW-1185">Reference proteome</keyword>
<name>E9D8R4_COCPS</name>
<dbReference type="VEuPathDB" id="FungiDB:CPSG_06216"/>